<name>A0A699TZW7_TANCI</name>
<dbReference type="SUPFAM" id="SSF53098">
    <property type="entry name" value="Ribonuclease H-like"/>
    <property type="match status" value="1"/>
</dbReference>
<reference evidence="1" key="1">
    <citation type="journal article" date="2019" name="Sci. Rep.">
        <title>Draft genome of Tanacetum cinerariifolium, the natural source of mosquito coil.</title>
        <authorList>
            <person name="Yamashiro T."/>
            <person name="Shiraishi A."/>
            <person name="Satake H."/>
            <person name="Nakayama K."/>
        </authorList>
    </citation>
    <scope>NUCLEOTIDE SEQUENCE</scope>
</reference>
<protein>
    <submittedName>
        <fullName evidence="1">Ribonuclease H-like domain-containing protein</fullName>
    </submittedName>
</protein>
<organism evidence="1">
    <name type="scientific">Tanacetum cinerariifolium</name>
    <name type="common">Dalmatian daisy</name>
    <name type="synonym">Chrysanthemum cinerariifolium</name>
    <dbReference type="NCBI Taxonomy" id="118510"/>
    <lineage>
        <taxon>Eukaryota</taxon>
        <taxon>Viridiplantae</taxon>
        <taxon>Streptophyta</taxon>
        <taxon>Embryophyta</taxon>
        <taxon>Tracheophyta</taxon>
        <taxon>Spermatophyta</taxon>
        <taxon>Magnoliopsida</taxon>
        <taxon>eudicotyledons</taxon>
        <taxon>Gunneridae</taxon>
        <taxon>Pentapetalae</taxon>
        <taxon>asterids</taxon>
        <taxon>campanulids</taxon>
        <taxon>Asterales</taxon>
        <taxon>Asteraceae</taxon>
        <taxon>Asteroideae</taxon>
        <taxon>Anthemideae</taxon>
        <taxon>Anthemidinae</taxon>
        <taxon>Tanacetum</taxon>
    </lineage>
</organism>
<dbReference type="InterPro" id="IPR036397">
    <property type="entry name" value="RNaseH_sf"/>
</dbReference>
<dbReference type="EMBL" id="BKCJ011281021">
    <property type="protein sequence ID" value="GFD14666.1"/>
    <property type="molecule type" value="Genomic_DNA"/>
</dbReference>
<accession>A0A699TZW7</accession>
<gene>
    <name evidence="1" type="ORF">Tci_886635</name>
</gene>
<dbReference type="GO" id="GO:0003676">
    <property type="term" value="F:nucleic acid binding"/>
    <property type="evidence" value="ECO:0007669"/>
    <property type="project" value="InterPro"/>
</dbReference>
<comment type="caution">
    <text evidence="1">The sequence shown here is derived from an EMBL/GenBank/DDBJ whole genome shotgun (WGS) entry which is preliminary data.</text>
</comment>
<feature type="non-terminal residue" evidence="1">
    <location>
        <position position="1"/>
    </location>
</feature>
<dbReference type="Gene3D" id="3.30.420.10">
    <property type="entry name" value="Ribonuclease H-like superfamily/Ribonuclease H"/>
    <property type="match status" value="1"/>
</dbReference>
<proteinExistence type="predicted"/>
<sequence length="120" mass="13427">NKPNVTGRGPEWIFVIDSLTYSMNYEPITAGNQPNNDAGIEINANAGKAGQEKASNHEYILLPFMHSSTQSSDDKDMKGIKREFSVARTPQQNEVDERKNRTLIEADRTMLADLLLPTTF</sequence>
<dbReference type="AlphaFoldDB" id="A0A699TZW7"/>
<dbReference type="InterPro" id="IPR012337">
    <property type="entry name" value="RNaseH-like_sf"/>
</dbReference>
<evidence type="ECO:0000313" key="1">
    <source>
        <dbReference type="EMBL" id="GFD14666.1"/>
    </source>
</evidence>